<protein>
    <submittedName>
        <fullName evidence="1">Uncharacterized protein</fullName>
    </submittedName>
</protein>
<name>A0A0F7CKT4_9CREN</name>
<evidence type="ECO:0000313" key="2">
    <source>
        <dbReference type="Proteomes" id="UP000067434"/>
    </source>
</evidence>
<dbReference type="PATRIC" id="fig|1550241.5.peg.297"/>
<dbReference type="RefSeq" id="WP_052883572.1">
    <property type="nucleotide sequence ID" value="NZ_CP009961.1"/>
</dbReference>
<dbReference type="EMBL" id="CP009961">
    <property type="protein sequence ID" value="AKG38216.1"/>
    <property type="molecule type" value="Genomic_DNA"/>
</dbReference>
<accession>A0A0F7CKT4</accession>
<keyword evidence="2" id="KW-1185">Reference proteome</keyword>
<dbReference type="Proteomes" id="UP000067434">
    <property type="component" value="Chromosome"/>
</dbReference>
<dbReference type="HOGENOM" id="CLU_859493_0_0_2"/>
<organism evidence="1 2">
    <name type="scientific">Infirmifilum uzonense</name>
    <dbReference type="NCBI Taxonomy" id="1550241"/>
    <lineage>
        <taxon>Archaea</taxon>
        <taxon>Thermoproteota</taxon>
        <taxon>Thermoprotei</taxon>
        <taxon>Thermofilales</taxon>
        <taxon>Thermofilaceae</taxon>
        <taxon>Infirmifilum</taxon>
    </lineage>
</organism>
<sequence>MYTGLLNLDALSELEKLPKRYKDYAFASLALAAARLGLDYNSFLAEVENLYLKLYVEAELPLYDPEYYEKALREVVSNVTWLKYLERVYVLGRLSETAFQLDKGDYKYLLEMASNYLPPLGYSGRARFSLALARCGELSRAKELVSAYSVSRRVSFLVEATLSRPQDFQLLSETMQLIRKIRSGRRRMVLLSRLAKHPLYFQLRAPKPQELALKLPLGETLRDMYVSLLVARNLGEIGLAKEFRDRFELILKQVPSTDLLPVEASELLVEVAYHARGIEGSVKLASQSKFYPLLVAHLAEYITKLSLEQSILKEGQATNNLNN</sequence>
<dbReference type="GeneID" id="25400856"/>
<proteinExistence type="predicted"/>
<gene>
    <name evidence="1" type="ORF">MA03_01455</name>
</gene>
<evidence type="ECO:0000313" key="1">
    <source>
        <dbReference type="EMBL" id="AKG38216.1"/>
    </source>
</evidence>
<reference evidence="1 2" key="1">
    <citation type="journal article" date="2015" name="Stand. Genomic Sci.">
        <title>Complete genome sequence of and proposal of Thermofilum uzonense sp. nov. a novel hyperthermophilic crenarchaeon and emended description of the genus Thermofilum.</title>
        <authorList>
            <person name="Toshchakov S.V."/>
            <person name="Korzhenkov A.A."/>
            <person name="Samarov N.I."/>
            <person name="Mazunin I.O."/>
            <person name="Mozhey O.I."/>
            <person name="Shmyr I.S."/>
            <person name="Derbikova K.S."/>
            <person name="Taranov E.A."/>
            <person name="Dominova I.N."/>
            <person name="Bonch-Osmolovskaya E.A."/>
            <person name="Patrushev M.V."/>
            <person name="Podosokorskaya O.A."/>
            <person name="Kublanov I.V."/>
        </authorList>
    </citation>
    <scope>NUCLEOTIDE SEQUENCE [LARGE SCALE GENOMIC DNA]</scope>
    <source>
        <strain evidence="1 2">1807-2</strain>
    </source>
</reference>
<dbReference type="AlphaFoldDB" id="A0A0F7CKT4"/>
<dbReference type="KEGG" id="thf:MA03_01455"/>